<accession>A0ABQ2RGD9</accession>
<keyword evidence="3" id="KW-1185">Reference proteome</keyword>
<protein>
    <recommendedName>
        <fullName evidence="4">Helix-turn-helix domain-containing protein</fullName>
    </recommendedName>
</protein>
<name>A0ABQ2RGD9_9ACTN</name>
<gene>
    <name evidence="2" type="ORF">GCM10010140_67890</name>
</gene>
<reference evidence="3" key="1">
    <citation type="journal article" date="2019" name="Int. J. Syst. Evol. Microbiol.">
        <title>The Global Catalogue of Microorganisms (GCM) 10K type strain sequencing project: providing services to taxonomists for standard genome sequencing and annotation.</title>
        <authorList>
            <consortium name="The Broad Institute Genomics Platform"/>
            <consortium name="The Broad Institute Genome Sequencing Center for Infectious Disease"/>
            <person name="Wu L."/>
            <person name="Ma J."/>
        </authorList>
    </citation>
    <scope>NUCLEOTIDE SEQUENCE [LARGE SCALE GENOMIC DNA]</scope>
    <source>
        <strain evidence="3">JCM 3115</strain>
    </source>
</reference>
<dbReference type="InterPro" id="IPR013324">
    <property type="entry name" value="RNA_pol_sigma_r3/r4-like"/>
</dbReference>
<evidence type="ECO:0000313" key="3">
    <source>
        <dbReference type="Proteomes" id="UP000611554"/>
    </source>
</evidence>
<sequence length="110" mass="11982">MIPALKPEKSMLPHRSRSRRPGDRQPSDDPLLLALAEQVGAACAGLAVQAPASRLRSLADLRAALDEVADEALRQAMRQARGEGWSLRRIAAHAGCSHEQVRQMLQDGPR</sequence>
<dbReference type="RefSeq" id="WP_229811898.1">
    <property type="nucleotide sequence ID" value="NZ_BMQJ01000024.1"/>
</dbReference>
<feature type="compositionally biased region" description="Basic and acidic residues" evidence="1">
    <location>
        <begin position="1"/>
        <end position="11"/>
    </location>
</feature>
<proteinExistence type="predicted"/>
<evidence type="ECO:0008006" key="4">
    <source>
        <dbReference type="Google" id="ProtNLM"/>
    </source>
</evidence>
<organism evidence="2 3">
    <name type="scientific">Streptosporangium pseudovulgare</name>
    <dbReference type="NCBI Taxonomy" id="35765"/>
    <lineage>
        <taxon>Bacteria</taxon>
        <taxon>Bacillati</taxon>
        <taxon>Actinomycetota</taxon>
        <taxon>Actinomycetes</taxon>
        <taxon>Streptosporangiales</taxon>
        <taxon>Streptosporangiaceae</taxon>
        <taxon>Streptosporangium</taxon>
    </lineage>
</organism>
<comment type="caution">
    <text evidence="2">The sequence shown here is derived from an EMBL/GenBank/DDBJ whole genome shotgun (WGS) entry which is preliminary data.</text>
</comment>
<dbReference type="EMBL" id="BMQJ01000024">
    <property type="protein sequence ID" value="GGQ28085.1"/>
    <property type="molecule type" value="Genomic_DNA"/>
</dbReference>
<evidence type="ECO:0000313" key="2">
    <source>
        <dbReference type="EMBL" id="GGQ28085.1"/>
    </source>
</evidence>
<dbReference type="Proteomes" id="UP000611554">
    <property type="component" value="Unassembled WGS sequence"/>
</dbReference>
<dbReference type="SUPFAM" id="SSF88659">
    <property type="entry name" value="Sigma3 and sigma4 domains of RNA polymerase sigma factors"/>
    <property type="match status" value="1"/>
</dbReference>
<evidence type="ECO:0000256" key="1">
    <source>
        <dbReference type="SAM" id="MobiDB-lite"/>
    </source>
</evidence>
<feature type="region of interest" description="Disordered" evidence="1">
    <location>
        <begin position="1"/>
        <end position="30"/>
    </location>
</feature>